<name>A0AAE1APG6_9GAST</name>
<reference evidence="1" key="1">
    <citation type="journal article" date="2023" name="G3 (Bethesda)">
        <title>A reference genome for the long-term kleptoplast-retaining sea slug Elysia crispata morphotype clarki.</title>
        <authorList>
            <person name="Eastman K.E."/>
            <person name="Pendleton A.L."/>
            <person name="Shaikh M.A."/>
            <person name="Suttiyut T."/>
            <person name="Ogas R."/>
            <person name="Tomko P."/>
            <person name="Gavelis G."/>
            <person name="Widhalm J.R."/>
            <person name="Wisecaver J.H."/>
        </authorList>
    </citation>
    <scope>NUCLEOTIDE SEQUENCE</scope>
    <source>
        <strain evidence="1">ECLA1</strain>
    </source>
</reference>
<evidence type="ECO:0000313" key="1">
    <source>
        <dbReference type="EMBL" id="KAK3790392.1"/>
    </source>
</evidence>
<dbReference type="Proteomes" id="UP001283361">
    <property type="component" value="Unassembled WGS sequence"/>
</dbReference>
<dbReference type="AlphaFoldDB" id="A0AAE1APG6"/>
<evidence type="ECO:0000313" key="2">
    <source>
        <dbReference type="Proteomes" id="UP001283361"/>
    </source>
</evidence>
<organism evidence="1 2">
    <name type="scientific">Elysia crispata</name>
    <name type="common">lettuce slug</name>
    <dbReference type="NCBI Taxonomy" id="231223"/>
    <lineage>
        <taxon>Eukaryota</taxon>
        <taxon>Metazoa</taxon>
        <taxon>Spiralia</taxon>
        <taxon>Lophotrochozoa</taxon>
        <taxon>Mollusca</taxon>
        <taxon>Gastropoda</taxon>
        <taxon>Heterobranchia</taxon>
        <taxon>Euthyneura</taxon>
        <taxon>Panpulmonata</taxon>
        <taxon>Sacoglossa</taxon>
        <taxon>Placobranchoidea</taxon>
        <taxon>Plakobranchidae</taxon>
        <taxon>Elysia</taxon>
    </lineage>
</organism>
<gene>
    <name evidence="1" type="ORF">RRG08_014861</name>
</gene>
<sequence>MYHTVQQLHRSFQPWKIYNQLSRTIERKRPFGLQSKSVAITTHLRLALKDRRIEVVIRKGFGGKKERENDGAKELGTTHTIPTPITEYGMRKEIRRWTLLETSRALYSCTPAAVPPARCGARDGERVARQRYDVRVTGL</sequence>
<comment type="caution">
    <text evidence="1">The sequence shown here is derived from an EMBL/GenBank/DDBJ whole genome shotgun (WGS) entry which is preliminary data.</text>
</comment>
<proteinExistence type="predicted"/>
<protein>
    <submittedName>
        <fullName evidence="1">Uncharacterized protein</fullName>
    </submittedName>
</protein>
<accession>A0AAE1APG6</accession>
<dbReference type="EMBL" id="JAWDGP010001541">
    <property type="protein sequence ID" value="KAK3790392.1"/>
    <property type="molecule type" value="Genomic_DNA"/>
</dbReference>
<keyword evidence="2" id="KW-1185">Reference proteome</keyword>